<sequence length="126" mass="14565">MCDGHPAQNLSSSSYLQMASCRWRRMIAFSGGRLLGRDTYNSQTPDPWTSRKKSRPLYSRRALLRAAPTNRIKAPCSQEPYWLLRCDKPCRLSNQKRLGKSPHLHRTKVSQHGEQCCHHVRSRTCL</sequence>
<evidence type="ECO:0000313" key="2">
    <source>
        <dbReference type="Proteomes" id="UP000593571"/>
    </source>
</evidence>
<dbReference type="Proteomes" id="UP000593571">
    <property type="component" value="Unassembled WGS sequence"/>
</dbReference>
<name>A0A7J8FJ99_ROUAE</name>
<proteinExistence type="predicted"/>
<evidence type="ECO:0000313" key="1">
    <source>
        <dbReference type="EMBL" id="KAF6447824.1"/>
    </source>
</evidence>
<dbReference type="AlphaFoldDB" id="A0A7J8FJ99"/>
<reference evidence="1 2" key="1">
    <citation type="journal article" date="2020" name="Nature">
        <title>Six reference-quality genomes reveal evolution of bat adaptations.</title>
        <authorList>
            <person name="Jebb D."/>
            <person name="Huang Z."/>
            <person name="Pippel M."/>
            <person name="Hughes G.M."/>
            <person name="Lavrichenko K."/>
            <person name="Devanna P."/>
            <person name="Winkler S."/>
            <person name="Jermiin L.S."/>
            <person name="Skirmuntt E.C."/>
            <person name="Katzourakis A."/>
            <person name="Burkitt-Gray L."/>
            <person name="Ray D.A."/>
            <person name="Sullivan K.A.M."/>
            <person name="Roscito J.G."/>
            <person name="Kirilenko B.M."/>
            <person name="Davalos L.M."/>
            <person name="Corthals A.P."/>
            <person name="Power M.L."/>
            <person name="Jones G."/>
            <person name="Ransome R.D."/>
            <person name="Dechmann D.K.N."/>
            <person name="Locatelli A.G."/>
            <person name="Puechmaille S.J."/>
            <person name="Fedrigo O."/>
            <person name="Jarvis E.D."/>
            <person name="Hiller M."/>
            <person name="Vernes S.C."/>
            <person name="Myers E.W."/>
            <person name="Teeling E.C."/>
        </authorList>
    </citation>
    <scope>NUCLEOTIDE SEQUENCE [LARGE SCALE GENOMIC DNA]</scope>
    <source>
        <strain evidence="1">MRouAeg1</strain>
        <tissue evidence="1">Muscle</tissue>
    </source>
</reference>
<accession>A0A7J8FJ99</accession>
<protein>
    <submittedName>
        <fullName evidence="1">Uncharacterized protein</fullName>
    </submittedName>
</protein>
<keyword evidence="2" id="KW-1185">Reference proteome</keyword>
<dbReference type="EMBL" id="JACASE010000007">
    <property type="protein sequence ID" value="KAF6447824.1"/>
    <property type="molecule type" value="Genomic_DNA"/>
</dbReference>
<organism evidence="1 2">
    <name type="scientific">Rousettus aegyptiacus</name>
    <name type="common">Egyptian fruit bat</name>
    <name type="synonym">Pteropus aegyptiacus</name>
    <dbReference type="NCBI Taxonomy" id="9407"/>
    <lineage>
        <taxon>Eukaryota</taxon>
        <taxon>Metazoa</taxon>
        <taxon>Chordata</taxon>
        <taxon>Craniata</taxon>
        <taxon>Vertebrata</taxon>
        <taxon>Euteleostomi</taxon>
        <taxon>Mammalia</taxon>
        <taxon>Eutheria</taxon>
        <taxon>Laurasiatheria</taxon>
        <taxon>Chiroptera</taxon>
        <taxon>Yinpterochiroptera</taxon>
        <taxon>Pteropodoidea</taxon>
        <taxon>Pteropodidae</taxon>
        <taxon>Rousettinae</taxon>
        <taxon>Rousettus</taxon>
    </lineage>
</organism>
<comment type="caution">
    <text evidence="1">The sequence shown here is derived from an EMBL/GenBank/DDBJ whole genome shotgun (WGS) entry which is preliminary data.</text>
</comment>
<gene>
    <name evidence="1" type="ORF">HJG63_012161</name>
</gene>